<name>A0A0C3Q0Z9_9AGAM</name>
<dbReference type="Pfam" id="PF17681">
    <property type="entry name" value="GCP_N_terminal"/>
    <property type="match status" value="1"/>
</dbReference>
<dbReference type="InterPro" id="IPR041470">
    <property type="entry name" value="GCP_N"/>
</dbReference>
<feature type="region of interest" description="Disordered" evidence="5">
    <location>
        <begin position="283"/>
        <end position="303"/>
    </location>
</feature>
<dbReference type="GO" id="GO:0044732">
    <property type="term" value="C:mitotic spindle pole body"/>
    <property type="evidence" value="ECO:0007669"/>
    <property type="project" value="TreeGrafter"/>
</dbReference>
<dbReference type="GO" id="GO:0051011">
    <property type="term" value="F:microtubule minus-end binding"/>
    <property type="evidence" value="ECO:0007669"/>
    <property type="project" value="TreeGrafter"/>
</dbReference>
<feature type="region of interest" description="Disordered" evidence="5">
    <location>
        <begin position="337"/>
        <end position="386"/>
    </location>
</feature>
<sequence length="462" mass="52127">MTLTIALMQGIPGTYITVHPSYDPEVSGDGVQSDFWVQKMRQSADPSIDPSLRDLVQRILPLATYYTAICAFIENRSALECGLVNHALCASIREMLNKDYLTLLAQLEHQFNTAPAFSLQKLWFYVHPTLHTLSLIWSLTDELTKADSLGDDNEEESDEEVDEIDAIDEELGLAIGKKGKLKALDVLDDAGIIKGGEVVAVLWERVTNMSGDPSAHELYLTLFRQASAPYAEMLQRWITTGQLKDPHQEFMVRESKDITRQILDRDHTDDYWERRYVLRDGTTVKGSDRQVGVPRPRTEGGRLPGGACIPPLLDAWKKKILLAGKYLNVIRECGIDIQQPTPQPDSSEKGKAKKQKKDEKDGGSKSKEGTTAAEEPDPKEATKENEVFPLDDERFYQAIEDAYSFANRTLLRLLVKDQDLVPRLRSLKYYFFLSHSAYIGGFFETARAEFIKQTKYASLSKL</sequence>
<comment type="similarity">
    <text evidence="4">Belongs to the TUBGCP family.</text>
</comment>
<reference evidence="7 8" key="1">
    <citation type="submission" date="2014-04" db="EMBL/GenBank/DDBJ databases">
        <authorList>
            <consortium name="DOE Joint Genome Institute"/>
            <person name="Kuo A."/>
            <person name="Girlanda M."/>
            <person name="Perotto S."/>
            <person name="Kohler A."/>
            <person name="Nagy L.G."/>
            <person name="Floudas D."/>
            <person name="Copeland A."/>
            <person name="Barry K.W."/>
            <person name="Cichocki N."/>
            <person name="Veneault-Fourrey C."/>
            <person name="LaButti K."/>
            <person name="Lindquist E.A."/>
            <person name="Lipzen A."/>
            <person name="Lundell T."/>
            <person name="Morin E."/>
            <person name="Murat C."/>
            <person name="Sun H."/>
            <person name="Tunlid A."/>
            <person name="Henrissat B."/>
            <person name="Grigoriev I.V."/>
            <person name="Hibbett D.S."/>
            <person name="Martin F."/>
            <person name="Nordberg H.P."/>
            <person name="Cantor M.N."/>
            <person name="Hua S.X."/>
        </authorList>
    </citation>
    <scope>NUCLEOTIDE SEQUENCE [LARGE SCALE GENOMIC DNA]</scope>
    <source>
        <strain evidence="7 8">MUT 4182</strain>
    </source>
</reference>
<dbReference type="GO" id="GO:0051321">
    <property type="term" value="P:meiotic cell cycle"/>
    <property type="evidence" value="ECO:0007669"/>
    <property type="project" value="TreeGrafter"/>
</dbReference>
<evidence type="ECO:0000313" key="8">
    <source>
        <dbReference type="Proteomes" id="UP000054248"/>
    </source>
</evidence>
<dbReference type="PANTHER" id="PTHR19302">
    <property type="entry name" value="GAMMA TUBULIN COMPLEX PROTEIN"/>
    <property type="match status" value="1"/>
</dbReference>
<keyword evidence="8" id="KW-1185">Reference proteome</keyword>
<accession>A0A0C3Q0Z9</accession>
<dbReference type="InterPro" id="IPR007259">
    <property type="entry name" value="GCP"/>
</dbReference>
<dbReference type="GO" id="GO:0005874">
    <property type="term" value="C:microtubule"/>
    <property type="evidence" value="ECO:0007669"/>
    <property type="project" value="UniProtKB-KW"/>
</dbReference>
<evidence type="ECO:0000256" key="2">
    <source>
        <dbReference type="ARBA" id="ARBA00022701"/>
    </source>
</evidence>
<keyword evidence="1 4" id="KW-0963">Cytoplasm</keyword>
<reference evidence="8" key="2">
    <citation type="submission" date="2015-01" db="EMBL/GenBank/DDBJ databases">
        <title>Evolutionary Origins and Diversification of the Mycorrhizal Mutualists.</title>
        <authorList>
            <consortium name="DOE Joint Genome Institute"/>
            <consortium name="Mycorrhizal Genomics Consortium"/>
            <person name="Kohler A."/>
            <person name="Kuo A."/>
            <person name="Nagy L.G."/>
            <person name="Floudas D."/>
            <person name="Copeland A."/>
            <person name="Barry K.W."/>
            <person name="Cichocki N."/>
            <person name="Veneault-Fourrey C."/>
            <person name="LaButti K."/>
            <person name="Lindquist E.A."/>
            <person name="Lipzen A."/>
            <person name="Lundell T."/>
            <person name="Morin E."/>
            <person name="Murat C."/>
            <person name="Riley R."/>
            <person name="Ohm R."/>
            <person name="Sun H."/>
            <person name="Tunlid A."/>
            <person name="Henrissat B."/>
            <person name="Grigoriev I.V."/>
            <person name="Hibbett D.S."/>
            <person name="Martin F."/>
        </authorList>
    </citation>
    <scope>NUCLEOTIDE SEQUENCE [LARGE SCALE GENOMIC DNA]</scope>
    <source>
        <strain evidence="8">MUT 4182</strain>
    </source>
</reference>
<dbReference type="OrthoDB" id="2192946at2759"/>
<dbReference type="EMBL" id="KN823662">
    <property type="protein sequence ID" value="KIO16136.1"/>
    <property type="molecule type" value="Genomic_DNA"/>
</dbReference>
<feature type="compositionally biased region" description="Basic and acidic residues" evidence="5">
    <location>
        <begin position="346"/>
        <end position="368"/>
    </location>
</feature>
<protein>
    <recommendedName>
        <fullName evidence="4">Spindle pole body component</fullName>
    </recommendedName>
</protein>
<evidence type="ECO:0000256" key="1">
    <source>
        <dbReference type="ARBA" id="ARBA00022490"/>
    </source>
</evidence>
<feature type="non-terminal residue" evidence="7">
    <location>
        <position position="462"/>
    </location>
</feature>
<evidence type="ECO:0000256" key="5">
    <source>
        <dbReference type="SAM" id="MobiDB-lite"/>
    </source>
</evidence>
<dbReference type="Proteomes" id="UP000054248">
    <property type="component" value="Unassembled WGS sequence"/>
</dbReference>
<organism evidence="7 8">
    <name type="scientific">Tulasnella calospora MUT 4182</name>
    <dbReference type="NCBI Taxonomy" id="1051891"/>
    <lineage>
        <taxon>Eukaryota</taxon>
        <taxon>Fungi</taxon>
        <taxon>Dikarya</taxon>
        <taxon>Basidiomycota</taxon>
        <taxon>Agaricomycotina</taxon>
        <taxon>Agaricomycetes</taxon>
        <taxon>Cantharellales</taxon>
        <taxon>Tulasnellaceae</taxon>
        <taxon>Tulasnella</taxon>
    </lineage>
</organism>
<dbReference type="GO" id="GO:0000922">
    <property type="term" value="C:spindle pole"/>
    <property type="evidence" value="ECO:0007669"/>
    <property type="project" value="InterPro"/>
</dbReference>
<evidence type="ECO:0000256" key="4">
    <source>
        <dbReference type="RuleBase" id="RU363050"/>
    </source>
</evidence>
<dbReference type="STRING" id="1051891.A0A0C3Q0Z9"/>
<dbReference type="GO" id="GO:0043015">
    <property type="term" value="F:gamma-tubulin binding"/>
    <property type="evidence" value="ECO:0007669"/>
    <property type="project" value="InterPro"/>
</dbReference>
<dbReference type="PANTHER" id="PTHR19302:SF13">
    <property type="entry name" value="GAMMA-TUBULIN COMPLEX COMPONENT 2"/>
    <property type="match status" value="1"/>
</dbReference>
<keyword evidence="3 4" id="KW-0206">Cytoskeleton</keyword>
<feature type="compositionally biased region" description="Basic and acidic residues" evidence="5">
    <location>
        <begin position="376"/>
        <end position="386"/>
    </location>
</feature>
<proteinExistence type="inferred from homology"/>
<dbReference type="GO" id="GO:0031122">
    <property type="term" value="P:cytoplasmic microtubule organization"/>
    <property type="evidence" value="ECO:0007669"/>
    <property type="project" value="TreeGrafter"/>
</dbReference>
<dbReference type="GO" id="GO:0051225">
    <property type="term" value="P:spindle assembly"/>
    <property type="evidence" value="ECO:0007669"/>
    <property type="project" value="TreeGrafter"/>
</dbReference>
<dbReference type="GO" id="GO:0000278">
    <property type="term" value="P:mitotic cell cycle"/>
    <property type="evidence" value="ECO:0007669"/>
    <property type="project" value="TreeGrafter"/>
</dbReference>
<keyword evidence="2 4" id="KW-0493">Microtubule</keyword>
<dbReference type="GO" id="GO:0000930">
    <property type="term" value="C:gamma-tubulin complex"/>
    <property type="evidence" value="ECO:0007669"/>
    <property type="project" value="TreeGrafter"/>
</dbReference>
<gene>
    <name evidence="7" type="ORF">M407DRAFT_233494</name>
</gene>
<comment type="subcellular location">
    <subcellularLocation>
        <location evidence="4">Cytoplasm</location>
        <location evidence="4">Cytoskeleton</location>
        <location evidence="4">Microtubule organizing center</location>
    </subcellularLocation>
</comment>
<dbReference type="HOGENOM" id="CLU_592601_0_0_1"/>
<dbReference type="AlphaFoldDB" id="A0A0C3Q0Z9"/>
<evidence type="ECO:0000256" key="3">
    <source>
        <dbReference type="ARBA" id="ARBA00023212"/>
    </source>
</evidence>
<evidence type="ECO:0000259" key="6">
    <source>
        <dbReference type="Pfam" id="PF17681"/>
    </source>
</evidence>
<dbReference type="GO" id="GO:0007020">
    <property type="term" value="P:microtubule nucleation"/>
    <property type="evidence" value="ECO:0007669"/>
    <property type="project" value="InterPro"/>
</dbReference>
<evidence type="ECO:0000313" key="7">
    <source>
        <dbReference type="EMBL" id="KIO16136.1"/>
    </source>
</evidence>
<feature type="domain" description="Gamma tubulin complex component protein N-terminal" evidence="6">
    <location>
        <begin position="5"/>
        <end position="416"/>
    </location>
</feature>